<gene>
    <name evidence="7" type="ORF">BIW11_06745</name>
</gene>
<dbReference type="GO" id="GO:0005249">
    <property type="term" value="F:voltage-gated potassium channel activity"/>
    <property type="evidence" value="ECO:0007669"/>
    <property type="project" value="InterPro"/>
</dbReference>
<dbReference type="OrthoDB" id="8879391at2759"/>
<evidence type="ECO:0000313" key="7">
    <source>
        <dbReference type="EMBL" id="OQR77930.1"/>
    </source>
</evidence>
<dbReference type="PRINTS" id="PR01459">
    <property type="entry name" value="KCNQCHANNEL"/>
</dbReference>
<dbReference type="PANTHER" id="PTHR47735:SF9">
    <property type="entry name" value="POTASSIUM VOLTAGE-GATED CHANNEL SUBFAMILY KQT MEMBER 4-LIKE ISOFORM X1"/>
    <property type="match status" value="1"/>
</dbReference>
<dbReference type="GO" id="GO:0008076">
    <property type="term" value="C:voltage-gated potassium channel complex"/>
    <property type="evidence" value="ECO:0007669"/>
    <property type="project" value="TreeGrafter"/>
</dbReference>
<feature type="domain" description="Ion transport" evidence="6">
    <location>
        <begin position="18"/>
        <end position="97"/>
    </location>
</feature>
<comment type="caution">
    <text evidence="7">The sequence shown here is derived from an EMBL/GenBank/DDBJ whole genome shotgun (WGS) entry which is preliminary data.</text>
</comment>
<dbReference type="Gene3D" id="1.10.287.70">
    <property type="match status" value="2"/>
</dbReference>
<evidence type="ECO:0000256" key="4">
    <source>
        <dbReference type="ARBA" id="ARBA00023136"/>
    </source>
</evidence>
<sequence length="323" mass="36200">MVLQTFLTVLNHSFRTVFNFSHRFCMVFACLVLSVFATIDTYEAKASYILLQMEIVMVVWFTIEFFCRLWSAGCRSRYQGWWGRLRFLRSPFCIIDIEGSTEDDPEFCRKGPRPGFPTRSETVWCCSLFIALPSGELEEMEPAIERRMAMACAATNQLGPIAKQSSGVATETDKDLAGAHGAESSVVPLAFLLHFAHTTITTTEIKAACGTASVWSDLNLVRLRHDCGQKTEEKNKDSCGSSLDIVVIVASIVVLALGTQKFAASALRGLRFFQILRMVRMDRRGGTWKLLGSVVYAHRQELITTLYIGFLGKYLVGKERRSS</sequence>
<evidence type="ECO:0000256" key="2">
    <source>
        <dbReference type="ARBA" id="ARBA00022692"/>
    </source>
</evidence>
<organism evidence="7 8">
    <name type="scientific">Tropilaelaps mercedesae</name>
    <dbReference type="NCBI Taxonomy" id="418985"/>
    <lineage>
        <taxon>Eukaryota</taxon>
        <taxon>Metazoa</taxon>
        <taxon>Ecdysozoa</taxon>
        <taxon>Arthropoda</taxon>
        <taxon>Chelicerata</taxon>
        <taxon>Arachnida</taxon>
        <taxon>Acari</taxon>
        <taxon>Parasitiformes</taxon>
        <taxon>Mesostigmata</taxon>
        <taxon>Gamasina</taxon>
        <taxon>Dermanyssoidea</taxon>
        <taxon>Laelapidae</taxon>
        <taxon>Tropilaelaps</taxon>
    </lineage>
</organism>
<dbReference type="Proteomes" id="UP000192247">
    <property type="component" value="Unassembled WGS sequence"/>
</dbReference>
<dbReference type="STRING" id="418985.A0A1V9XWS2"/>
<comment type="subcellular location">
    <subcellularLocation>
        <location evidence="1">Membrane</location>
        <topology evidence="1">Multi-pass membrane protein</topology>
    </subcellularLocation>
</comment>
<feature type="transmembrane region" description="Helical" evidence="5">
    <location>
        <begin position="20"/>
        <end position="39"/>
    </location>
</feature>
<evidence type="ECO:0000259" key="6">
    <source>
        <dbReference type="Pfam" id="PF00520"/>
    </source>
</evidence>
<keyword evidence="8" id="KW-1185">Reference proteome</keyword>
<dbReference type="InParanoid" id="A0A1V9XWS2"/>
<dbReference type="PANTHER" id="PTHR47735">
    <property type="entry name" value="POTASSIUM VOLTAGE-GATED CHANNEL SUBFAMILY KQT MEMBER 4"/>
    <property type="match status" value="1"/>
</dbReference>
<keyword evidence="3 5" id="KW-1133">Transmembrane helix</keyword>
<evidence type="ECO:0000256" key="1">
    <source>
        <dbReference type="ARBA" id="ARBA00004141"/>
    </source>
</evidence>
<keyword evidence="2 5" id="KW-0812">Transmembrane</keyword>
<proteinExistence type="predicted"/>
<keyword evidence="4 5" id="KW-0472">Membrane</keyword>
<reference evidence="7 8" key="1">
    <citation type="journal article" date="2017" name="Gigascience">
        <title>Draft genome of the honey bee ectoparasitic mite, Tropilaelaps mercedesae, is shaped by the parasitic life history.</title>
        <authorList>
            <person name="Dong X."/>
            <person name="Armstrong S.D."/>
            <person name="Xia D."/>
            <person name="Makepeace B.L."/>
            <person name="Darby A.C."/>
            <person name="Kadowaki T."/>
        </authorList>
    </citation>
    <scope>NUCLEOTIDE SEQUENCE [LARGE SCALE GENOMIC DNA]</scope>
    <source>
        <strain evidence="7">Wuxi-XJTLU</strain>
    </source>
</reference>
<evidence type="ECO:0000256" key="3">
    <source>
        <dbReference type="ARBA" id="ARBA00022989"/>
    </source>
</evidence>
<feature type="transmembrane region" description="Helical" evidence="5">
    <location>
        <begin position="245"/>
        <end position="270"/>
    </location>
</feature>
<evidence type="ECO:0000313" key="8">
    <source>
        <dbReference type="Proteomes" id="UP000192247"/>
    </source>
</evidence>
<protein>
    <submittedName>
        <fullName evidence="7">Potassium voltage-gated channel subfamily KQT member 5-like</fullName>
    </submittedName>
</protein>
<feature type="domain" description="Ion transport" evidence="6">
    <location>
        <begin position="243"/>
        <end position="311"/>
    </location>
</feature>
<dbReference type="SUPFAM" id="SSF81324">
    <property type="entry name" value="Voltage-gated potassium channels"/>
    <property type="match status" value="1"/>
</dbReference>
<dbReference type="Pfam" id="PF00520">
    <property type="entry name" value="Ion_trans"/>
    <property type="match status" value="2"/>
</dbReference>
<dbReference type="EMBL" id="MNPL01002851">
    <property type="protein sequence ID" value="OQR77930.1"/>
    <property type="molecule type" value="Genomic_DNA"/>
</dbReference>
<feature type="transmembrane region" description="Helical" evidence="5">
    <location>
        <begin position="46"/>
        <end position="66"/>
    </location>
</feature>
<evidence type="ECO:0000256" key="5">
    <source>
        <dbReference type="SAM" id="Phobius"/>
    </source>
</evidence>
<dbReference type="InterPro" id="IPR005821">
    <property type="entry name" value="Ion_trans_dom"/>
</dbReference>
<dbReference type="InterPro" id="IPR003937">
    <property type="entry name" value="K_chnl_volt-dep_KCNQ"/>
</dbReference>
<accession>A0A1V9XWS2</accession>
<dbReference type="AlphaFoldDB" id="A0A1V9XWS2"/>
<name>A0A1V9XWS2_9ACAR</name>